<keyword evidence="3" id="KW-0732">Signal</keyword>
<dbReference type="EMBL" id="JAMQBK010000031">
    <property type="protein sequence ID" value="MCM2371376.1"/>
    <property type="molecule type" value="Genomic_DNA"/>
</dbReference>
<reference evidence="4 5" key="1">
    <citation type="journal article" date="2022" name="Syst. Appl. Microbiol.">
        <title>Rhodopirellula aestuarii sp. nov., a novel member of the genus Rhodopirellula isolated from brackish sediments collected in the Tagus River estuary, Portugal.</title>
        <authorList>
            <person name="Vitorino I.R."/>
            <person name="Klimek D."/>
            <person name="Calusinska M."/>
            <person name="Lobo-da-Cunha A."/>
            <person name="Vasconcelos V."/>
            <person name="Lage O.M."/>
        </authorList>
    </citation>
    <scope>NUCLEOTIDE SEQUENCE [LARGE SCALE GENOMIC DNA]</scope>
    <source>
        <strain evidence="4 5">ICT_H3.1</strain>
    </source>
</reference>
<feature type="transmembrane region" description="Helical" evidence="2">
    <location>
        <begin position="196"/>
        <end position="215"/>
    </location>
</feature>
<evidence type="ECO:0000256" key="2">
    <source>
        <dbReference type="SAM" id="Phobius"/>
    </source>
</evidence>
<protein>
    <submittedName>
        <fullName evidence="4">DUF4381 domain-containing protein</fullName>
    </submittedName>
</protein>
<keyword evidence="2" id="KW-0812">Transmembrane</keyword>
<evidence type="ECO:0000313" key="4">
    <source>
        <dbReference type="EMBL" id="MCM2371376.1"/>
    </source>
</evidence>
<dbReference type="InterPro" id="IPR025489">
    <property type="entry name" value="DUF4381"/>
</dbReference>
<organism evidence="4 5">
    <name type="scientific">Aporhodopirellula aestuarii</name>
    <dbReference type="NCBI Taxonomy" id="2950107"/>
    <lineage>
        <taxon>Bacteria</taxon>
        <taxon>Pseudomonadati</taxon>
        <taxon>Planctomycetota</taxon>
        <taxon>Planctomycetia</taxon>
        <taxon>Pirellulales</taxon>
        <taxon>Pirellulaceae</taxon>
        <taxon>Aporhodopirellula</taxon>
    </lineage>
</organism>
<comment type="caution">
    <text evidence="4">The sequence shown here is derived from an EMBL/GenBank/DDBJ whole genome shotgun (WGS) entry which is preliminary data.</text>
</comment>
<feature type="region of interest" description="Disordered" evidence="1">
    <location>
        <begin position="311"/>
        <end position="349"/>
    </location>
</feature>
<keyword evidence="5" id="KW-1185">Reference proteome</keyword>
<evidence type="ECO:0000256" key="1">
    <source>
        <dbReference type="SAM" id="MobiDB-lite"/>
    </source>
</evidence>
<name>A0ABT0U3J1_9BACT</name>
<dbReference type="RefSeq" id="WP_250929010.1">
    <property type="nucleotide sequence ID" value="NZ_JAMQBK010000031.1"/>
</dbReference>
<evidence type="ECO:0000313" key="5">
    <source>
        <dbReference type="Proteomes" id="UP001202961"/>
    </source>
</evidence>
<feature type="signal peptide" evidence="3">
    <location>
        <begin position="1"/>
        <end position="23"/>
    </location>
</feature>
<proteinExistence type="predicted"/>
<sequence length="349" mass="38438">MIFQCFACSLLAVFLAVPVDNLASKETPSNTATSEEQLIVPNDDSLVLERPRVVVSTQKVAIAEPFTVRVEMIAPAGSRVAFAPVDETLGPFDVLRVADTPDVPAPGMASDQRLWARILVLETLALGTQTIPPIEVSVQTGDENATTQTTKSEPLTIEVQSVLEPEEQAALNEFRDIEGEITLKKVAEPVDTDLQWWPIAAVALGVAVGAFAVWYRRRDRVMKWCRKRLAELRQQPISDAEDYIAASDLLKQVLHLGVMGRDRSKVSRLTTATPSTRRLIEMLGEQEYGDAELERLGTAFRYADRLKFDSRSDRGVSGEEADALRTAIDDAERQLSSRRDTGSVSKEAA</sequence>
<keyword evidence="2" id="KW-1133">Transmembrane helix</keyword>
<feature type="chain" id="PRO_5046624253" evidence="3">
    <location>
        <begin position="24"/>
        <end position="349"/>
    </location>
</feature>
<gene>
    <name evidence="4" type="ORF">NB063_12255</name>
</gene>
<dbReference type="Proteomes" id="UP001202961">
    <property type="component" value="Unassembled WGS sequence"/>
</dbReference>
<accession>A0ABT0U3J1</accession>
<evidence type="ECO:0000256" key="3">
    <source>
        <dbReference type="SAM" id="SignalP"/>
    </source>
</evidence>
<keyword evidence="2" id="KW-0472">Membrane</keyword>
<dbReference type="Pfam" id="PF14316">
    <property type="entry name" value="DUF4381"/>
    <property type="match status" value="1"/>
</dbReference>
<feature type="compositionally biased region" description="Basic and acidic residues" evidence="1">
    <location>
        <begin position="327"/>
        <end position="341"/>
    </location>
</feature>